<sequence length="75" mass="8601">MFAFTNLVTIACDFLEESLASALGRNLAKHQMVSLRDRMSIIMGQQELQHIPLLPRKAVMRNTEKCNRGYHLDNI</sequence>
<dbReference type="AlphaFoldDB" id="A0A3Q3K1U3"/>
<reference evidence="1" key="2">
    <citation type="submission" date="2025-09" db="UniProtKB">
        <authorList>
            <consortium name="Ensembl"/>
        </authorList>
    </citation>
    <scope>IDENTIFICATION</scope>
</reference>
<dbReference type="Ensembl" id="ENSMALT00000027897.1">
    <property type="protein sequence ID" value="ENSMALP00000027394.1"/>
    <property type="gene ID" value="ENSMALG00000019001.1"/>
</dbReference>
<reference evidence="1" key="1">
    <citation type="submission" date="2025-08" db="UniProtKB">
        <authorList>
            <consortium name="Ensembl"/>
        </authorList>
    </citation>
    <scope>IDENTIFICATION</scope>
</reference>
<evidence type="ECO:0000313" key="2">
    <source>
        <dbReference type="Proteomes" id="UP000261600"/>
    </source>
</evidence>
<accession>A0A3Q3K1U3</accession>
<protein>
    <submittedName>
        <fullName evidence="1">Uncharacterized protein</fullName>
    </submittedName>
</protein>
<name>A0A3Q3K1U3_MONAL</name>
<evidence type="ECO:0000313" key="1">
    <source>
        <dbReference type="Ensembl" id="ENSMALP00000027394.1"/>
    </source>
</evidence>
<keyword evidence="2" id="KW-1185">Reference proteome</keyword>
<proteinExistence type="predicted"/>
<organism evidence="1 2">
    <name type="scientific">Monopterus albus</name>
    <name type="common">Swamp eel</name>
    <dbReference type="NCBI Taxonomy" id="43700"/>
    <lineage>
        <taxon>Eukaryota</taxon>
        <taxon>Metazoa</taxon>
        <taxon>Chordata</taxon>
        <taxon>Craniata</taxon>
        <taxon>Vertebrata</taxon>
        <taxon>Euteleostomi</taxon>
        <taxon>Actinopterygii</taxon>
        <taxon>Neopterygii</taxon>
        <taxon>Teleostei</taxon>
        <taxon>Neoteleostei</taxon>
        <taxon>Acanthomorphata</taxon>
        <taxon>Anabantaria</taxon>
        <taxon>Synbranchiformes</taxon>
        <taxon>Synbranchidae</taxon>
        <taxon>Monopterus</taxon>
    </lineage>
</organism>
<dbReference type="Proteomes" id="UP000261600">
    <property type="component" value="Unplaced"/>
</dbReference>